<dbReference type="EMBL" id="CAMAPF010000231">
    <property type="protein sequence ID" value="CAH9114678.1"/>
    <property type="molecule type" value="Genomic_DNA"/>
</dbReference>
<sequence>MEYGLQNFSPTLPPLDGDSHPTSQLRVDDKNNVKKPDPERRRVGFLGVICESWANPVSSFKGWKVSVGAKLSSFQIYSLMHQDRVPS</sequence>
<accession>A0AAV0E6V3</accession>
<name>A0AAV0E6V3_9ASTE</name>
<feature type="compositionally biased region" description="Polar residues" evidence="1">
    <location>
        <begin position="1"/>
        <end position="10"/>
    </location>
</feature>
<reference evidence="2" key="1">
    <citation type="submission" date="2022-07" db="EMBL/GenBank/DDBJ databases">
        <authorList>
            <person name="Macas J."/>
            <person name="Novak P."/>
            <person name="Neumann P."/>
        </authorList>
    </citation>
    <scope>NUCLEOTIDE SEQUENCE</scope>
</reference>
<keyword evidence="3" id="KW-1185">Reference proteome</keyword>
<feature type="region of interest" description="Disordered" evidence="1">
    <location>
        <begin position="1"/>
        <end position="38"/>
    </location>
</feature>
<comment type="caution">
    <text evidence="2">The sequence shown here is derived from an EMBL/GenBank/DDBJ whole genome shotgun (WGS) entry which is preliminary data.</text>
</comment>
<gene>
    <name evidence="2" type="ORF">CEPIT_LOCUS20811</name>
</gene>
<organism evidence="2 3">
    <name type="scientific">Cuscuta epithymum</name>
    <dbReference type="NCBI Taxonomy" id="186058"/>
    <lineage>
        <taxon>Eukaryota</taxon>
        <taxon>Viridiplantae</taxon>
        <taxon>Streptophyta</taxon>
        <taxon>Embryophyta</taxon>
        <taxon>Tracheophyta</taxon>
        <taxon>Spermatophyta</taxon>
        <taxon>Magnoliopsida</taxon>
        <taxon>eudicotyledons</taxon>
        <taxon>Gunneridae</taxon>
        <taxon>Pentapetalae</taxon>
        <taxon>asterids</taxon>
        <taxon>lamiids</taxon>
        <taxon>Solanales</taxon>
        <taxon>Convolvulaceae</taxon>
        <taxon>Cuscuteae</taxon>
        <taxon>Cuscuta</taxon>
        <taxon>Cuscuta subgen. Cuscuta</taxon>
    </lineage>
</organism>
<evidence type="ECO:0000313" key="3">
    <source>
        <dbReference type="Proteomes" id="UP001152523"/>
    </source>
</evidence>
<protein>
    <submittedName>
        <fullName evidence="2">Uncharacterized protein</fullName>
    </submittedName>
</protein>
<evidence type="ECO:0000256" key="1">
    <source>
        <dbReference type="SAM" id="MobiDB-lite"/>
    </source>
</evidence>
<evidence type="ECO:0000313" key="2">
    <source>
        <dbReference type="EMBL" id="CAH9114678.1"/>
    </source>
</evidence>
<feature type="compositionally biased region" description="Basic and acidic residues" evidence="1">
    <location>
        <begin position="26"/>
        <end position="38"/>
    </location>
</feature>
<proteinExistence type="predicted"/>
<dbReference type="Proteomes" id="UP001152523">
    <property type="component" value="Unassembled WGS sequence"/>
</dbReference>
<dbReference type="AlphaFoldDB" id="A0AAV0E6V3"/>